<dbReference type="AlphaFoldDB" id="A0A0A2GXI3"/>
<evidence type="ECO:0000313" key="2">
    <source>
        <dbReference type="EMBL" id="KGO07046.1"/>
    </source>
</evidence>
<feature type="active site" description="Proton acceptor" evidence="1">
    <location>
        <position position="187"/>
    </location>
</feature>
<evidence type="ECO:0000313" key="3">
    <source>
        <dbReference type="Proteomes" id="UP000030140"/>
    </source>
</evidence>
<dbReference type="EMBL" id="JSAQ01000001">
    <property type="protein sequence ID" value="KGO07046.1"/>
    <property type="molecule type" value="Genomic_DNA"/>
</dbReference>
<evidence type="ECO:0000256" key="1">
    <source>
        <dbReference type="PIRSR" id="PIRSR000440-1"/>
    </source>
</evidence>
<comment type="caution">
    <text evidence="2">The sequence shown here is derived from an EMBL/GenBank/DDBJ whole genome shotgun (WGS) entry which is preliminary data.</text>
</comment>
<dbReference type="Pfam" id="PF00302">
    <property type="entry name" value="CAT"/>
    <property type="match status" value="1"/>
</dbReference>
<accession>A0A0A2GXI3</accession>
<keyword evidence="3" id="KW-1185">Reference proteome</keyword>
<dbReference type="SMART" id="SM01059">
    <property type="entry name" value="CAT"/>
    <property type="match status" value="1"/>
</dbReference>
<dbReference type="KEGG" id="ddo:I597_0769"/>
<dbReference type="PANTHER" id="PTHR38474">
    <property type="entry name" value="SLR0299 PROTEIN"/>
    <property type="match status" value="1"/>
</dbReference>
<dbReference type="RefSeq" id="WP_035326522.1">
    <property type="nucleotide sequence ID" value="NZ_CP015125.1"/>
</dbReference>
<proteinExistence type="predicted"/>
<dbReference type="PATRIC" id="fig|1300343.5.peg.780"/>
<dbReference type="InterPro" id="IPR001707">
    <property type="entry name" value="Cmp_AcTrfase"/>
</dbReference>
<dbReference type="SUPFAM" id="SSF52777">
    <property type="entry name" value="CoA-dependent acyltransferases"/>
    <property type="match status" value="1"/>
</dbReference>
<dbReference type="PIRSF" id="PIRSF000440">
    <property type="entry name" value="CAT"/>
    <property type="match status" value="1"/>
</dbReference>
<reference evidence="2 3" key="1">
    <citation type="submission" date="2014-10" db="EMBL/GenBank/DDBJ databases">
        <title>Draft genome sequence of the proteorhodopsin-containing marine bacterium Dokdonia donghaensis.</title>
        <authorList>
            <person name="Gomez-Consarnau L."/>
            <person name="Gonzalez J.M."/>
            <person name="Riedel T."/>
            <person name="Jaenicke S."/>
            <person name="Wagner-Doebler I."/>
            <person name="Fuhrman J.A."/>
        </authorList>
    </citation>
    <scope>NUCLEOTIDE SEQUENCE [LARGE SCALE GENOMIC DNA]</scope>
    <source>
        <strain evidence="2 3">DSW-1</strain>
    </source>
</reference>
<dbReference type="GO" id="GO:0008811">
    <property type="term" value="F:chloramphenicol O-acetyltransferase activity"/>
    <property type="evidence" value="ECO:0007669"/>
    <property type="project" value="InterPro"/>
</dbReference>
<protein>
    <recommendedName>
        <fullName evidence="4">Chloramphenicol acetyltransferase</fullName>
    </recommendedName>
</protein>
<dbReference type="Proteomes" id="UP000030140">
    <property type="component" value="Unassembled WGS sequence"/>
</dbReference>
<dbReference type="InterPro" id="IPR023213">
    <property type="entry name" value="CAT-like_dom_sf"/>
</dbReference>
<sequence length="210" mass="24507">MKKIDITTWKRKKHFEFFSQFEEPYFGITWQVDMTLAKQRAKEQGISLFVYYLHKSLEAAMAIENFRYRIRPNGDVVLLDTISASATLMRDNETFGFSYIPYDTDITVFTKSVEREVERVKESDELFPPINTDDVMHCSAIPWMDFTAITHSRLFKAKDSVPKISYGQITQKEPGVYTMPVALYVHHGLIDGLHLSRYKIKFQELLDGKE</sequence>
<dbReference type="Gene3D" id="3.30.559.10">
    <property type="entry name" value="Chloramphenicol acetyltransferase-like domain"/>
    <property type="match status" value="1"/>
</dbReference>
<name>A0A0A2GXI3_9FLAO</name>
<gene>
    <name evidence="2" type="ORF">NV36_09485</name>
</gene>
<dbReference type="OrthoDB" id="9801766at2"/>
<evidence type="ECO:0008006" key="4">
    <source>
        <dbReference type="Google" id="ProtNLM"/>
    </source>
</evidence>
<dbReference type="PANTHER" id="PTHR38474:SF1">
    <property type="entry name" value="SLR0299 PROTEIN"/>
    <property type="match status" value="1"/>
</dbReference>
<organism evidence="2 3">
    <name type="scientific">Dokdonia donghaensis DSW-1</name>
    <dbReference type="NCBI Taxonomy" id="1300343"/>
    <lineage>
        <taxon>Bacteria</taxon>
        <taxon>Pseudomonadati</taxon>
        <taxon>Bacteroidota</taxon>
        <taxon>Flavobacteriia</taxon>
        <taxon>Flavobacteriales</taxon>
        <taxon>Flavobacteriaceae</taxon>
        <taxon>Dokdonia</taxon>
    </lineage>
</organism>